<sequence length="43" mass="5209">MYYRYLYMFLYGIIKTARLYLGSLKRDLHANFMMDYTGELSGE</sequence>
<gene>
    <name evidence="1" type="ORF">SAMN05518846_105176</name>
</gene>
<proteinExistence type="predicted"/>
<evidence type="ECO:0000313" key="1">
    <source>
        <dbReference type="EMBL" id="SFJ76288.1"/>
    </source>
</evidence>
<protein>
    <submittedName>
        <fullName evidence="1">Uncharacterized protein</fullName>
    </submittedName>
</protein>
<dbReference type="AlphaFoldDB" id="A0A1I3TYB3"/>
<dbReference type="EMBL" id="FORT01000005">
    <property type="protein sequence ID" value="SFJ76288.1"/>
    <property type="molecule type" value="Genomic_DNA"/>
</dbReference>
<reference evidence="2" key="1">
    <citation type="submission" date="2016-10" db="EMBL/GenBank/DDBJ databases">
        <authorList>
            <person name="Varghese N."/>
            <person name="Submissions S."/>
        </authorList>
    </citation>
    <scope>NUCLEOTIDE SEQUENCE [LARGE SCALE GENOMIC DNA]</scope>
    <source>
        <strain evidence="2">OK042</strain>
    </source>
</reference>
<dbReference type="STRING" id="1884381.SAMN05518846_105176"/>
<accession>A0A1I3TYB3</accession>
<keyword evidence="2" id="KW-1185">Reference proteome</keyword>
<name>A0A1I3TYB3_9BACL</name>
<dbReference type="Proteomes" id="UP000198915">
    <property type="component" value="Unassembled WGS sequence"/>
</dbReference>
<organism evidence="1 2">
    <name type="scientific">Brevibacillus centrosporus</name>
    <dbReference type="NCBI Taxonomy" id="54910"/>
    <lineage>
        <taxon>Bacteria</taxon>
        <taxon>Bacillati</taxon>
        <taxon>Bacillota</taxon>
        <taxon>Bacilli</taxon>
        <taxon>Bacillales</taxon>
        <taxon>Paenibacillaceae</taxon>
        <taxon>Brevibacillus</taxon>
    </lineage>
</organism>
<evidence type="ECO:0000313" key="2">
    <source>
        <dbReference type="Proteomes" id="UP000198915"/>
    </source>
</evidence>